<evidence type="ECO:0000256" key="6">
    <source>
        <dbReference type="ARBA" id="ARBA00022842"/>
    </source>
</evidence>
<organism evidence="9">
    <name type="scientific">Proboscia inermis</name>
    <dbReference type="NCBI Taxonomy" id="420281"/>
    <lineage>
        <taxon>Eukaryota</taxon>
        <taxon>Sar</taxon>
        <taxon>Stramenopiles</taxon>
        <taxon>Ochrophyta</taxon>
        <taxon>Bacillariophyta</taxon>
        <taxon>Coscinodiscophyceae</taxon>
        <taxon>Rhizosoleniophycidae</taxon>
        <taxon>Rhizosoleniales</taxon>
        <taxon>Rhizosoleniaceae</taxon>
        <taxon>Proboscia</taxon>
    </lineage>
</organism>
<keyword evidence="4" id="KW-0547">Nucleotide-binding</keyword>
<feature type="domain" description="Mur ligase C-terminal" evidence="8">
    <location>
        <begin position="252"/>
        <end position="388"/>
    </location>
</feature>
<keyword evidence="5" id="KW-0067">ATP-binding</keyword>
<dbReference type="GO" id="GO:0005829">
    <property type="term" value="C:cytosol"/>
    <property type="evidence" value="ECO:0007669"/>
    <property type="project" value="TreeGrafter"/>
</dbReference>
<reference evidence="9" key="1">
    <citation type="submission" date="2021-01" db="EMBL/GenBank/DDBJ databases">
        <authorList>
            <person name="Corre E."/>
            <person name="Pelletier E."/>
            <person name="Niang G."/>
            <person name="Scheremetjew M."/>
            <person name="Finn R."/>
            <person name="Kale V."/>
            <person name="Holt S."/>
            <person name="Cochrane G."/>
            <person name="Meng A."/>
            <person name="Brown T."/>
            <person name="Cohen L."/>
        </authorList>
    </citation>
    <scope>NUCLEOTIDE SEQUENCE</scope>
    <source>
        <strain evidence="9">CCAP1064/1</strain>
    </source>
</reference>
<feature type="region of interest" description="Disordered" evidence="7">
    <location>
        <begin position="425"/>
        <end position="444"/>
    </location>
</feature>
<dbReference type="PIRSF" id="PIRSF001563">
    <property type="entry name" value="Folylpolyglu_synth"/>
    <property type="match status" value="1"/>
</dbReference>
<gene>
    <name evidence="9" type="ORF">PINE0816_LOCUS10878</name>
</gene>
<evidence type="ECO:0000256" key="7">
    <source>
        <dbReference type="SAM" id="MobiDB-lite"/>
    </source>
</evidence>
<dbReference type="Gene3D" id="3.40.1190.10">
    <property type="entry name" value="Mur-like, catalytic domain"/>
    <property type="match status" value="1"/>
</dbReference>
<evidence type="ECO:0000313" key="9">
    <source>
        <dbReference type="EMBL" id="CAD8414744.1"/>
    </source>
</evidence>
<dbReference type="PROSITE" id="PS01012">
    <property type="entry name" value="FOLYLPOLYGLU_SYNT_2"/>
    <property type="match status" value="1"/>
</dbReference>
<dbReference type="InterPro" id="IPR018109">
    <property type="entry name" value="Folylpolyglutamate_synth_CS"/>
</dbReference>
<dbReference type="GO" id="GO:0046872">
    <property type="term" value="F:metal ion binding"/>
    <property type="evidence" value="ECO:0007669"/>
    <property type="project" value="UniProtKB-KW"/>
</dbReference>
<dbReference type="GO" id="GO:0004326">
    <property type="term" value="F:tetrahydrofolylpolyglutamate synthase activity"/>
    <property type="evidence" value="ECO:0007669"/>
    <property type="project" value="InterPro"/>
</dbReference>
<dbReference type="InterPro" id="IPR036565">
    <property type="entry name" value="Mur-like_cat_sf"/>
</dbReference>
<evidence type="ECO:0000256" key="2">
    <source>
        <dbReference type="ARBA" id="ARBA00022598"/>
    </source>
</evidence>
<evidence type="ECO:0000256" key="5">
    <source>
        <dbReference type="ARBA" id="ARBA00022840"/>
    </source>
</evidence>
<dbReference type="SUPFAM" id="SSF53244">
    <property type="entry name" value="MurD-like peptide ligases, peptide-binding domain"/>
    <property type="match status" value="1"/>
</dbReference>
<sequence>MGLRITFIRDHTNQNKHQPNMKVIHIAGTNGKGSVALKIAKAFELSNYRTGLFVSPHISSFRERIQVNSNIISEEEVAQKLPIIYKLCEEQNIPATFFELTAALAFAFFADCDVVVLETGLGGRLDATNVVESPELCVITSIGLEHTRILGDTIELIAGEKAGIIKKNCPVLVGPNVPHNVIRSVADKMQSDYYVTDTRTANENCGGFVDYDIENSRIAETALRMVSSSSNDALALSEDAIQEGISIRPPCRFEETVVDDTVHVILDVAHNPPALQYLLAKLRADYPSQKNIRFVLGFSSDKDLANCTRQILNEKPSGIHLVQASHSRAASIEDILEVAPELKTFAHYDIPRRHENDGYVENGNITTQVEAALALAKENNELLVVCGSAFIMSEVREALGYDEPRDTQLISQVFGRQFKHGQEHFGNDADSSCSNSSEENETKI</sequence>
<dbReference type="GO" id="GO:0005739">
    <property type="term" value="C:mitochondrion"/>
    <property type="evidence" value="ECO:0007669"/>
    <property type="project" value="TreeGrafter"/>
</dbReference>
<comment type="similarity">
    <text evidence="1">Belongs to the folylpolyglutamate synthase family.</text>
</comment>
<keyword evidence="6" id="KW-0460">Magnesium</keyword>
<proteinExistence type="inferred from homology"/>
<evidence type="ECO:0000259" key="8">
    <source>
        <dbReference type="Pfam" id="PF02875"/>
    </source>
</evidence>
<evidence type="ECO:0000256" key="3">
    <source>
        <dbReference type="ARBA" id="ARBA00022723"/>
    </source>
</evidence>
<dbReference type="EMBL" id="HBEL01023230">
    <property type="protein sequence ID" value="CAD8414744.1"/>
    <property type="molecule type" value="Transcribed_RNA"/>
</dbReference>
<accession>A0A7S0C6V2</accession>
<name>A0A7S0C6V2_9STRA</name>
<dbReference type="GO" id="GO:0005524">
    <property type="term" value="F:ATP binding"/>
    <property type="evidence" value="ECO:0007669"/>
    <property type="project" value="UniProtKB-KW"/>
</dbReference>
<dbReference type="InterPro" id="IPR036615">
    <property type="entry name" value="Mur_ligase_C_dom_sf"/>
</dbReference>
<dbReference type="PANTHER" id="PTHR11136:SF0">
    <property type="entry name" value="DIHYDROFOLATE SYNTHETASE-RELATED"/>
    <property type="match status" value="1"/>
</dbReference>
<evidence type="ECO:0000256" key="1">
    <source>
        <dbReference type="ARBA" id="ARBA00008276"/>
    </source>
</evidence>
<dbReference type="AlphaFoldDB" id="A0A7S0C6V2"/>
<dbReference type="Gene3D" id="3.90.190.20">
    <property type="entry name" value="Mur ligase, C-terminal domain"/>
    <property type="match status" value="1"/>
</dbReference>
<keyword evidence="2" id="KW-0436">Ligase</keyword>
<dbReference type="PANTHER" id="PTHR11136">
    <property type="entry name" value="FOLYLPOLYGLUTAMATE SYNTHASE-RELATED"/>
    <property type="match status" value="1"/>
</dbReference>
<dbReference type="InterPro" id="IPR004101">
    <property type="entry name" value="Mur_ligase_C"/>
</dbReference>
<dbReference type="InterPro" id="IPR001645">
    <property type="entry name" value="Folylpolyglutamate_synth"/>
</dbReference>
<protein>
    <recommendedName>
        <fullName evidence="8">Mur ligase C-terminal domain-containing protein</fullName>
    </recommendedName>
</protein>
<dbReference type="NCBIfam" id="TIGR01499">
    <property type="entry name" value="folC"/>
    <property type="match status" value="1"/>
</dbReference>
<keyword evidence="3" id="KW-0479">Metal-binding</keyword>
<evidence type="ECO:0000256" key="4">
    <source>
        <dbReference type="ARBA" id="ARBA00022741"/>
    </source>
</evidence>
<dbReference type="Pfam" id="PF02875">
    <property type="entry name" value="Mur_ligase_C"/>
    <property type="match status" value="1"/>
</dbReference>
<dbReference type="SUPFAM" id="SSF53623">
    <property type="entry name" value="MurD-like peptide ligases, catalytic domain"/>
    <property type="match status" value="1"/>
</dbReference>
<dbReference type="GO" id="GO:0008841">
    <property type="term" value="F:dihydrofolate synthase activity"/>
    <property type="evidence" value="ECO:0007669"/>
    <property type="project" value="TreeGrafter"/>
</dbReference>